<dbReference type="eggNOG" id="ENOG503049Z">
    <property type="taxonomic scope" value="Bacteria"/>
</dbReference>
<evidence type="ECO:0000313" key="2">
    <source>
        <dbReference type="EMBL" id="EEI16037.1"/>
    </source>
</evidence>
<reference evidence="2" key="1">
    <citation type="submission" date="2009-01" db="EMBL/GenBank/DDBJ databases">
        <authorList>
            <person name="Qin X."/>
            <person name="Bachman B."/>
            <person name="Battles P."/>
            <person name="Bell A."/>
            <person name="Bess C."/>
            <person name="Bickham C."/>
            <person name="Chaboub L."/>
            <person name="Chen D."/>
            <person name="Coyle M."/>
            <person name="Deiros D.R."/>
            <person name="Dinh H."/>
            <person name="Forbes L."/>
            <person name="Fowler G."/>
            <person name="Francisco L."/>
            <person name="Fu Q."/>
            <person name="Gubbala S."/>
            <person name="Hale W."/>
            <person name="Han Y."/>
            <person name="Hemphill L."/>
            <person name="Highlander S.K."/>
            <person name="Hirani K."/>
            <person name="Hogues M."/>
            <person name="Jackson L."/>
            <person name="Jakkamsetti A."/>
            <person name="Javaid M."/>
            <person name="Jiang H."/>
            <person name="Korchina V."/>
            <person name="Kovar C."/>
            <person name="Lara F."/>
            <person name="Lee S."/>
            <person name="Mata R."/>
            <person name="Mathew T."/>
            <person name="Moen C."/>
            <person name="Morales K."/>
            <person name="Munidasa M."/>
            <person name="Nazareth L."/>
            <person name="Ngo R."/>
            <person name="Nguyen L."/>
            <person name="Okwuonu G."/>
            <person name="Ongeri F."/>
            <person name="Patil S."/>
            <person name="Petrosino J."/>
            <person name="Pham C."/>
            <person name="Pham P."/>
            <person name="Pu L.-L."/>
            <person name="Puazo M."/>
            <person name="Raj R."/>
            <person name="Reid J."/>
            <person name="Rouhana J."/>
            <person name="Saada N."/>
            <person name="Shang Y."/>
            <person name="Simmons D."/>
            <person name="Thornton R."/>
            <person name="Warren J."/>
            <person name="Weissenberger G."/>
            <person name="Zhang J."/>
            <person name="Zhang L."/>
            <person name="Zhou C."/>
            <person name="Zhu D."/>
            <person name="Muzny D."/>
            <person name="Worley K."/>
            <person name="Gibbs R."/>
        </authorList>
    </citation>
    <scope>NUCLEOTIDE SEQUENCE [LARGE SCALE GENOMIC DNA]</scope>
    <source>
        <strain evidence="2">DSM 44291</strain>
    </source>
</reference>
<organism evidence="2 3">
    <name type="scientific">Corynebacterium lipophiloflavum (strain ATCC 700352 / DSM 44291 / CCUG 37336 / JCM 10383 / DMMZ 1944)</name>
    <dbReference type="NCBI Taxonomy" id="525263"/>
    <lineage>
        <taxon>Bacteria</taxon>
        <taxon>Bacillati</taxon>
        <taxon>Actinomycetota</taxon>
        <taxon>Actinomycetes</taxon>
        <taxon>Mycobacteriales</taxon>
        <taxon>Corynebacteriaceae</taxon>
        <taxon>Corynebacterium</taxon>
    </lineage>
</organism>
<dbReference type="EMBL" id="ACHJ01000167">
    <property type="protein sequence ID" value="EEI16037.1"/>
    <property type="molecule type" value="Genomic_DNA"/>
</dbReference>
<evidence type="ECO:0000313" key="3">
    <source>
        <dbReference type="Proteomes" id="UP000006196"/>
    </source>
</evidence>
<feature type="transmembrane region" description="Helical" evidence="1">
    <location>
        <begin position="12"/>
        <end position="37"/>
    </location>
</feature>
<accession>C0XUL2</accession>
<dbReference type="AlphaFoldDB" id="C0XUL2"/>
<dbReference type="HOGENOM" id="CLU_122387_1_0_11"/>
<keyword evidence="1" id="KW-0472">Membrane</keyword>
<dbReference type="RefSeq" id="WP_006839426.1">
    <property type="nucleotide sequence ID" value="NZ_GG667191.1"/>
</dbReference>
<keyword evidence="1" id="KW-1133">Transmembrane helix</keyword>
<protein>
    <recommendedName>
        <fullName evidence="4">Alkaline shock response membrane anchor protein AmaP</fullName>
    </recommendedName>
</protein>
<dbReference type="Proteomes" id="UP000006196">
    <property type="component" value="Unassembled WGS sequence"/>
</dbReference>
<evidence type="ECO:0000256" key="1">
    <source>
        <dbReference type="SAM" id="Phobius"/>
    </source>
</evidence>
<dbReference type="STRING" id="525263.HMPREF0298_2132"/>
<dbReference type="PROSITE" id="PS51257">
    <property type="entry name" value="PROKAR_LIPOPROTEIN"/>
    <property type="match status" value="1"/>
</dbReference>
<gene>
    <name evidence="2" type="ORF">HMPREF0298_2132</name>
</gene>
<name>C0XUL2_CORLD</name>
<dbReference type="OrthoDB" id="4427298at2"/>
<proteinExistence type="predicted"/>
<comment type="caution">
    <text evidence="2">The sequence shown here is derived from an EMBL/GenBank/DDBJ whole genome shotgun (WGS) entry which is preliminary data.</text>
</comment>
<feature type="transmembrane region" description="Helical" evidence="1">
    <location>
        <begin position="57"/>
        <end position="79"/>
    </location>
</feature>
<keyword evidence="3" id="KW-1185">Reference proteome</keyword>
<keyword evidence="1" id="KW-0812">Transmembrane</keyword>
<sequence length="188" mass="20010">MKASIVAFDRALVFIVGLLLIACGLIPAALYFDIPFVSDTVGSYDRSQLGSLPAQPWFPVALAAAFVVTLATGMWIVIANVGSRSFNTKSVVPAQPDHGETELNVQHIAQAACEHMASTGVVDGAMSSVAMVGSRPTVTFTVTADPAYSLSESIKYLEAADRDFTEACGAMDIDTVYKLHYDRINDTA</sequence>
<evidence type="ECO:0008006" key="4">
    <source>
        <dbReference type="Google" id="ProtNLM"/>
    </source>
</evidence>